<sequence>MSVIKIYTKRICSAAFIIILLVQSCLAVDPRNVLASVIYQLQTGTLMQNWYGPNLWQVMYQQTNGSGIYPQLRMLGPVQQVTLLESQGFPQGNVFKLRANHQAGTSDWVLGIGNFSNQIDYAFFNIGNTGNPLPPLPNPTPTPTDKPPTPSTPDADSCQLYPDLC</sequence>
<reference evidence="3" key="1">
    <citation type="submission" date="2019-10" db="EMBL/GenBank/DDBJ databases">
        <authorList>
            <person name="Ashton P.M."/>
            <person name="Dallman T."/>
            <person name="Nair S."/>
            <person name="De Pinna E."/>
            <person name="Peters T."/>
            <person name="Grant K."/>
        </authorList>
    </citation>
    <scope>NUCLEOTIDE SEQUENCE</scope>
    <source>
        <strain evidence="3">821059</strain>
    </source>
</reference>
<dbReference type="AlphaFoldDB" id="A0A632W5M9"/>
<feature type="signal peptide" evidence="2">
    <location>
        <begin position="1"/>
        <end position="27"/>
    </location>
</feature>
<accession>A0A632W5M9</accession>
<organism evidence="3">
    <name type="scientific">Salmonella enterica I</name>
    <dbReference type="NCBI Taxonomy" id="59201"/>
    <lineage>
        <taxon>Bacteria</taxon>
        <taxon>Pseudomonadati</taxon>
        <taxon>Pseudomonadota</taxon>
        <taxon>Gammaproteobacteria</taxon>
        <taxon>Enterobacterales</taxon>
        <taxon>Enterobacteriaceae</taxon>
        <taxon>Salmonella</taxon>
    </lineage>
</organism>
<dbReference type="EMBL" id="AAMGKT010000016">
    <property type="protein sequence ID" value="EDH1111349.1"/>
    <property type="molecule type" value="Genomic_DNA"/>
</dbReference>
<feature type="chain" id="PRO_5026028152" description="Lipoprotein" evidence="2">
    <location>
        <begin position="28"/>
        <end position="165"/>
    </location>
</feature>
<gene>
    <name evidence="3" type="ORF">GCX84_17605</name>
</gene>
<evidence type="ECO:0000256" key="2">
    <source>
        <dbReference type="SAM" id="SignalP"/>
    </source>
</evidence>
<keyword evidence="2" id="KW-0732">Signal</keyword>
<dbReference type="PROSITE" id="PS51257">
    <property type="entry name" value="PROKAR_LIPOPROTEIN"/>
    <property type="match status" value="1"/>
</dbReference>
<feature type="region of interest" description="Disordered" evidence="1">
    <location>
        <begin position="130"/>
        <end position="158"/>
    </location>
</feature>
<feature type="compositionally biased region" description="Pro residues" evidence="1">
    <location>
        <begin position="132"/>
        <end position="151"/>
    </location>
</feature>
<proteinExistence type="predicted"/>
<comment type="caution">
    <text evidence="3">The sequence shown here is derived from an EMBL/GenBank/DDBJ whole genome shotgun (WGS) entry which is preliminary data.</text>
</comment>
<evidence type="ECO:0000313" key="3">
    <source>
        <dbReference type="EMBL" id="EDH1111349.1"/>
    </source>
</evidence>
<evidence type="ECO:0000256" key="1">
    <source>
        <dbReference type="SAM" id="MobiDB-lite"/>
    </source>
</evidence>
<evidence type="ECO:0008006" key="4">
    <source>
        <dbReference type="Google" id="ProtNLM"/>
    </source>
</evidence>
<protein>
    <recommendedName>
        <fullName evidence="4">Lipoprotein</fullName>
    </recommendedName>
</protein>
<name>A0A632W5M9_SALET</name>